<name>A0A550C9Z5_9AGAR</name>
<evidence type="ECO:0000256" key="9">
    <source>
        <dbReference type="SAM" id="Phobius"/>
    </source>
</evidence>
<dbReference type="InterPro" id="IPR050121">
    <property type="entry name" value="Cytochrome_P450_monoxygenase"/>
</dbReference>
<evidence type="ECO:0000256" key="7">
    <source>
        <dbReference type="ARBA" id="ARBA00023033"/>
    </source>
</evidence>
<accession>A0A550C9Z5</accession>
<comment type="similarity">
    <text evidence="3">Belongs to the cytochrome P450 family.</text>
</comment>
<dbReference type="AlphaFoldDB" id="A0A550C9Z5"/>
<evidence type="ECO:0000256" key="1">
    <source>
        <dbReference type="ARBA" id="ARBA00001971"/>
    </source>
</evidence>
<gene>
    <name evidence="10" type="ORF">BD626DRAFT_501649</name>
</gene>
<dbReference type="InterPro" id="IPR036396">
    <property type="entry name" value="Cyt_P450_sf"/>
</dbReference>
<keyword evidence="8" id="KW-0349">Heme</keyword>
<dbReference type="PANTHER" id="PTHR24305">
    <property type="entry name" value="CYTOCHROME P450"/>
    <property type="match status" value="1"/>
</dbReference>
<dbReference type="GO" id="GO:0004497">
    <property type="term" value="F:monooxygenase activity"/>
    <property type="evidence" value="ECO:0007669"/>
    <property type="project" value="UniProtKB-KW"/>
</dbReference>
<sequence length="559" mass="62380">MYSLILVAIGLALITHAVFRWMEPSALLVIANAAMTFLAVAVHAIAFSETALFVALLRAVVLNTVFFASLVASIAVYRLSPWHPLARFPGPAWAAMSKWWMVHCILIKGGRHLEMQRAHRQYGTWVRLGPNELSVNDPTAIAPIYTQLNRSNFHKGAPAKADTMITVIDRQRHAERRRTWTTALSTKANEIYGIYAKRRLAELLHHIDRSRSKDAPVDIDRWVNLFFVDLAGDIGFSGGFETMKDGHDKDGWMEMLGMGVRFVTAMGQVPWMRDILQLLPQRGPIETFHSFVEAKVRQIREEHKTKSMRVDIMGTLLDESAGAARLSTDEAVADAGLIIVGATDTSVQTVLTALRFLAADPYRLRKLQREVDTVFGTEHDDEIAVNISELLKLPYLNACINESFRILPPGPAGPARVTGPEGAVILGRWIPPHTTIHVPVYTMHRDPANFGPLAELYIPERWLSEAEQTEMITATDDPCLTLSALTPCNRQAFMPFSAGYANCVGRALGLQNVKLTLASIAHRFAMSSERGFDPAMYDASYREYGLWTHDPLRLQLSSR</sequence>
<dbReference type="GO" id="GO:0016705">
    <property type="term" value="F:oxidoreductase activity, acting on paired donors, with incorporation or reduction of molecular oxygen"/>
    <property type="evidence" value="ECO:0007669"/>
    <property type="project" value="InterPro"/>
</dbReference>
<feature type="transmembrane region" description="Helical" evidence="9">
    <location>
        <begin position="59"/>
        <end position="80"/>
    </location>
</feature>
<reference evidence="10 11" key="1">
    <citation type="journal article" date="2019" name="New Phytol.">
        <title>Comparative genomics reveals unique wood-decay strategies and fruiting body development in the Schizophyllaceae.</title>
        <authorList>
            <person name="Almasi E."/>
            <person name="Sahu N."/>
            <person name="Krizsan K."/>
            <person name="Balint B."/>
            <person name="Kovacs G.M."/>
            <person name="Kiss B."/>
            <person name="Cseklye J."/>
            <person name="Drula E."/>
            <person name="Henrissat B."/>
            <person name="Nagy I."/>
            <person name="Chovatia M."/>
            <person name="Adam C."/>
            <person name="LaButti K."/>
            <person name="Lipzen A."/>
            <person name="Riley R."/>
            <person name="Grigoriev I.V."/>
            <person name="Nagy L.G."/>
        </authorList>
    </citation>
    <scope>NUCLEOTIDE SEQUENCE [LARGE SCALE GENOMIC DNA]</scope>
    <source>
        <strain evidence="10 11">NL-1724</strain>
    </source>
</reference>
<evidence type="ECO:0000313" key="11">
    <source>
        <dbReference type="Proteomes" id="UP000320762"/>
    </source>
</evidence>
<keyword evidence="9" id="KW-0812">Transmembrane</keyword>
<dbReference type="PRINTS" id="PR00463">
    <property type="entry name" value="EP450I"/>
</dbReference>
<evidence type="ECO:0000313" key="10">
    <source>
        <dbReference type="EMBL" id="TRM61620.1"/>
    </source>
</evidence>
<feature type="transmembrane region" description="Helical" evidence="9">
    <location>
        <begin position="27"/>
        <end position="47"/>
    </location>
</feature>
<evidence type="ECO:0000256" key="2">
    <source>
        <dbReference type="ARBA" id="ARBA00005179"/>
    </source>
</evidence>
<dbReference type="GO" id="GO:0005506">
    <property type="term" value="F:iron ion binding"/>
    <property type="evidence" value="ECO:0007669"/>
    <property type="project" value="InterPro"/>
</dbReference>
<dbReference type="Proteomes" id="UP000320762">
    <property type="component" value="Unassembled WGS sequence"/>
</dbReference>
<evidence type="ECO:0000256" key="3">
    <source>
        <dbReference type="ARBA" id="ARBA00010617"/>
    </source>
</evidence>
<keyword evidence="5" id="KW-0560">Oxidoreductase</keyword>
<keyword evidence="9" id="KW-1133">Transmembrane helix</keyword>
<comment type="caution">
    <text evidence="10">The sequence shown here is derived from an EMBL/GenBank/DDBJ whole genome shotgun (WGS) entry which is preliminary data.</text>
</comment>
<feature type="binding site" description="axial binding residue" evidence="8">
    <location>
        <position position="503"/>
    </location>
    <ligand>
        <name>heme</name>
        <dbReference type="ChEBI" id="CHEBI:30413"/>
    </ligand>
    <ligandPart>
        <name>Fe</name>
        <dbReference type="ChEBI" id="CHEBI:18248"/>
    </ligandPart>
</feature>
<keyword evidence="9" id="KW-0472">Membrane</keyword>
<keyword evidence="6 8" id="KW-0408">Iron</keyword>
<dbReference type="Pfam" id="PF00067">
    <property type="entry name" value="p450"/>
    <property type="match status" value="1"/>
</dbReference>
<comment type="cofactor">
    <cofactor evidence="1 8">
        <name>heme</name>
        <dbReference type="ChEBI" id="CHEBI:30413"/>
    </cofactor>
</comment>
<comment type="pathway">
    <text evidence="2">Secondary metabolite biosynthesis.</text>
</comment>
<keyword evidence="7" id="KW-0503">Monooxygenase</keyword>
<dbReference type="GO" id="GO:0020037">
    <property type="term" value="F:heme binding"/>
    <property type="evidence" value="ECO:0007669"/>
    <property type="project" value="InterPro"/>
</dbReference>
<dbReference type="InterPro" id="IPR002401">
    <property type="entry name" value="Cyt_P450_E_grp-I"/>
</dbReference>
<dbReference type="InterPro" id="IPR001128">
    <property type="entry name" value="Cyt_P450"/>
</dbReference>
<dbReference type="PANTHER" id="PTHR24305:SF187">
    <property type="entry name" value="P450, PUTATIVE (EUROFUNG)-RELATED"/>
    <property type="match status" value="1"/>
</dbReference>
<dbReference type="STRING" id="97359.A0A550C9Z5"/>
<evidence type="ECO:0000256" key="6">
    <source>
        <dbReference type="ARBA" id="ARBA00023004"/>
    </source>
</evidence>
<dbReference type="OrthoDB" id="6692864at2759"/>
<protein>
    <submittedName>
        <fullName evidence="10">Cytochrome P450</fullName>
    </submittedName>
</protein>
<dbReference type="SUPFAM" id="SSF48264">
    <property type="entry name" value="Cytochrome P450"/>
    <property type="match status" value="1"/>
</dbReference>
<proteinExistence type="inferred from homology"/>
<evidence type="ECO:0000256" key="8">
    <source>
        <dbReference type="PIRSR" id="PIRSR602401-1"/>
    </source>
</evidence>
<organism evidence="10 11">
    <name type="scientific">Schizophyllum amplum</name>
    <dbReference type="NCBI Taxonomy" id="97359"/>
    <lineage>
        <taxon>Eukaryota</taxon>
        <taxon>Fungi</taxon>
        <taxon>Dikarya</taxon>
        <taxon>Basidiomycota</taxon>
        <taxon>Agaricomycotina</taxon>
        <taxon>Agaricomycetes</taxon>
        <taxon>Agaricomycetidae</taxon>
        <taxon>Agaricales</taxon>
        <taxon>Schizophyllaceae</taxon>
        <taxon>Schizophyllum</taxon>
    </lineage>
</organism>
<keyword evidence="11" id="KW-1185">Reference proteome</keyword>
<dbReference type="EMBL" id="VDMD01000016">
    <property type="protein sequence ID" value="TRM61620.1"/>
    <property type="molecule type" value="Genomic_DNA"/>
</dbReference>
<evidence type="ECO:0000256" key="5">
    <source>
        <dbReference type="ARBA" id="ARBA00023002"/>
    </source>
</evidence>
<keyword evidence="4 8" id="KW-0479">Metal-binding</keyword>
<evidence type="ECO:0000256" key="4">
    <source>
        <dbReference type="ARBA" id="ARBA00022723"/>
    </source>
</evidence>
<dbReference type="Gene3D" id="1.10.630.10">
    <property type="entry name" value="Cytochrome P450"/>
    <property type="match status" value="1"/>
</dbReference>